<feature type="region of interest" description="Disordered" evidence="1">
    <location>
        <begin position="1"/>
        <end position="153"/>
    </location>
</feature>
<feature type="compositionally biased region" description="Pro residues" evidence="1">
    <location>
        <begin position="108"/>
        <end position="117"/>
    </location>
</feature>
<sequence>MLKTTAPQSQDTYQPCTDSRGRGRASYRGRGRNGRGRNNAPVRGHTNNPPTSTWSPPPWQHSPRPTHWTLGWVPSQSYGSVFPPPTPPPSSTKSSHSSPWPNNNQPTWPVPPCPYPSTPSHRSPSSQTQFAGILGSHQTTTPYTPSEPTYTPTDIEQAMYTMSLNPPDNNCPKINY</sequence>
<accession>A0A5N6MMH1</accession>
<keyword evidence="3" id="KW-1185">Reference proteome</keyword>
<dbReference type="Proteomes" id="UP000326396">
    <property type="component" value="Linkage Group LG5"/>
</dbReference>
<feature type="compositionally biased region" description="Low complexity" evidence="1">
    <location>
        <begin position="91"/>
        <end position="101"/>
    </location>
</feature>
<reference evidence="2 3" key="1">
    <citation type="submission" date="2019-05" db="EMBL/GenBank/DDBJ databases">
        <title>Mikania micrantha, genome provides insights into the molecular mechanism of rapid growth.</title>
        <authorList>
            <person name="Liu B."/>
        </authorList>
    </citation>
    <scope>NUCLEOTIDE SEQUENCE [LARGE SCALE GENOMIC DNA]</scope>
    <source>
        <strain evidence="2">NLD-2019</strain>
        <tissue evidence="2">Leaf</tissue>
    </source>
</reference>
<feature type="compositionally biased region" description="Basic residues" evidence="1">
    <location>
        <begin position="22"/>
        <end position="35"/>
    </location>
</feature>
<proteinExistence type="predicted"/>
<evidence type="ECO:0000313" key="2">
    <source>
        <dbReference type="EMBL" id="KAD3640767.1"/>
    </source>
</evidence>
<evidence type="ECO:0000256" key="1">
    <source>
        <dbReference type="SAM" id="MobiDB-lite"/>
    </source>
</evidence>
<feature type="compositionally biased region" description="Low complexity" evidence="1">
    <location>
        <begin position="139"/>
        <end position="153"/>
    </location>
</feature>
<organism evidence="2 3">
    <name type="scientific">Mikania micrantha</name>
    <name type="common">bitter vine</name>
    <dbReference type="NCBI Taxonomy" id="192012"/>
    <lineage>
        <taxon>Eukaryota</taxon>
        <taxon>Viridiplantae</taxon>
        <taxon>Streptophyta</taxon>
        <taxon>Embryophyta</taxon>
        <taxon>Tracheophyta</taxon>
        <taxon>Spermatophyta</taxon>
        <taxon>Magnoliopsida</taxon>
        <taxon>eudicotyledons</taxon>
        <taxon>Gunneridae</taxon>
        <taxon>Pentapetalae</taxon>
        <taxon>asterids</taxon>
        <taxon>campanulids</taxon>
        <taxon>Asterales</taxon>
        <taxon>Asteraceae</taxon>
        <taxon>Asteroideae</taxon>
        <taxon>Heliantheae alliance</taxon>
        <taxon>Eupatorieae</taxon>
        <taxon>Mikania</taxon>
    </lineage>
</organism>
<dbReference type="EMBL" id="SZYD01000015">
    <property type="protein sequence ID" value="KAD3640767.1"/>
    <property type="molecule type" value="Genomic_DNA"/>
</dbReference>
<protein>
    <submittedName>
        <fullName evidence="2">Uncharacterized protein</fullName>
    </submittedName>
</protein>
<feature type="compositionally biased region" description="Polar residues" evidence="1">
    <location>
        <begin position="121"/>
        <end position="130"/>
    </location>
</feature>
<feature type="compositionally biased region" description="Low complexity" evidence="1">
    <location>
        <begin position="36"/>
        <end position="54"/>
    </location>
</feature>
<gene>
    <name evidence="2" type="ORF">E3N88_29990</name>
</gene>
<comment type="caution">
    <text evidence="2">The sequence shown here is derived from an EMBL/GenBank/DDBJ whole genome shotgun (WGS) entry which is preliminary data.</text>
</comment>
<evidence type="ECO:0000313" key="3">
    <source>
        <dbReference type="Proteomes" id="UP000326396"/>
    </source>
</evidence>
<name>A0A5N6MMH1_9ASTR</name>
<feature type="compositionally biased region" description="Polar residues" evidence="1">
    <location>
        <begin position="1"/>
        <end position="17"/>
    </location>
</feature>
<dbReference type="AlphaFoldDB" id="A0A5N6MMH1"/>